<evidence type="ECO:0000256" key="2">
    <source>
        <dbReference type="ARBA" id="ARBA00023180"/>
    </source>
</evidence>
<dbReference type="AlphaFoldDB" id="A0A0N4U338"/>
<dbReference type="OrthoDB" id="958254at2759"/>
<proteinExistence type="inferred from homology"/>
<reference evidence="6" key="1">
    <citation type="submission" date="2017-02" db="UniProtKB">
        <authorList>
            <consortium name="WormBaseParasite"/>
        </authorList>
    </citation>
    <scope>IDENTIFICATION</scope>
</reference>
<dbReference type="PANTHER" id="PTHR13234">
    <property type="entry name" value="GAMMA-INTERFERON INDUCIBLE LYSOSOMAL THIOL REDUCTASE GILT"/>
    <property type="match status" value="1"/>
</dbReference>
<organism evidence="4 6">
    <name type="scientific">Dracunculus medinensis</name>
    <name type="common">Guinea worm</name>
    <dbReference type="NCBI Taxonomy" id="318479"/>
    <lineage>
        <taxon>Eukaryota</taxon>
        <taxon>Metazoa</taxon>
        <taxon>Ecdysozoa</taxon>
        <taxon>Nematoda</taxon>
        <taxon>Chromadorea</taxon>
        <taxon>Rhabditida</taxon>
        <taxon>Spirurina</taxon>
        <taxon>Dracunculoidea</taxon>
        <taxon>Dracunculidae</taxon>
        <taxon>Dracunculus</taxon>
    </lineage>
</organism>
<evidence type="ECO:0000313" key="3">
    <source>
        <dbReference type="EMBL" id="VDN55517.1"/>
    </source>
</evidence>
<dbReference type="WBParaSite" id="DME_0000113001-mRNA-1">
    <property type="protein sequence ID" value="DME_0000113001-mRNA-1"/>
    <property type="gene ID" value="DME_0000113001"/>
</dbReference>
<protein>
    <submittedName>
        <fullName evidence="6">Gamma interferon inducible lysosomal thiol reductase</fullName>
    </submittedName>
</protein>
<dbReference type="EMBL" id="UYYG01001152">
    <property type="protein sequence ID" value="VDN55517.1"/>
    <property type="molecule type" value="Genomic_DNA"/>
</dbReference>
<comment type="similarity">
    <text evidence="1">Belongs to the GILT family.</text>
</comment>
<keyword evidence="5" id="KW-1185">Reference proteome</keyword>
<dbReference type="Pfam" id="PF03227">
    <property type="entry name" value="GILT"/>
    <property type="match status" value="1"/>
</dbReference>
<evidence type="ECO:0000313" key="6">
    <source>
        <dbReference type="WBParaSite" id="DME_0000113001-mRNA-1"/>
    </source>
</evidence>
<keyword evidence="2" id="KW-0325">Glycoprotein</keyword>
<evidence type="ECO:0000256" key="1">
    <source>
        <dbReference type="ARBA" id="ARBA00005679"/>
    </source>
</evidence>
<dbReference type="Proteomes" id="UP000274756">
    <property type="component" value="Unassembled WGS sequence"/>
</dbReference>
<reference evidence="3 5" key="2">
    <citation type="submission" date="2018-11" db="EMBL/GenBank/DDBJ databases">
        <authorList>
            <consortium name="Pathogen Informatics"/>
        </authorList>
    </citation>
    <scope>NUCLEOTIDE SEQUENCE [LARGE SCALE GENOMIC DNA]</scope>
</reference>
<dbReference type="GO" id="GO:0016671">
    <property type="term" value="F:oxidoreductase activity, acting on a sulfur group of donors, disulfide as acceptor"/>
    <property type="evidence" value="ECO:0007669"/>
    <property type="project" value="InterPro"/>
</dbReference>
<accession>A0A0N4U338</accession>
<evidence type="ECO:0000313" key="5">
    <source>
        <dbReference type="Proteomes" id="UP000274756"/>
    </source>
</evidence>
<name>A0A0N4U338_DRAME</name>
<dbReference type="Proteomes" id="UP000038040">
    <property type="component" value="Unplaced"/>
</dbReference>
<dbReference type="PANTHER" id="PTHR13234:SF70">
    <property type="entry name" value="GILT-LIKE PROTEIN C02D5.2"/>
    <property type="match status" value="1"/>
</dbReference>
<evidence type="ECO:0000313" key="4">
    <source>
        <dbReference type="Proteomes" id="UP000038040"/>
    </source>
</evidence>
<dbReference type="InterPro" id="IPR004911">
    <property type="entry name" value="Interferon-induced_GILT"/>
</dbReference>
<sequence>MNDDNVVHLSAFIESQCPDCTKFVNNQLVPVWSKFNKSRRLEVKIIPFGNADCESVGDDFSCDCQHGEQECFLNELMNCAIDILKDPRDHLPVIFCLEGKQNRDVGIKECLLRHQQIPVHEIMECGATEKGRRLLAEAGNVTRSLRPLLHYVPWVLLDDKYSQSAENNLLETLCNKWKPKPPECY</sequence>
<dbReference type="STRING" id="318479.A0A0N4U338"/>
<gene>
    <name evidence="3" type="ORF">DME_LOCUS5490</name>
</gene>